<dbReference type="Pfam" id="PF03793">
    <property type="entry name" value="PASTA"/>
    <property type="match status" value="1"/>
</dbReference>
<feature type="region of interest" description="Disordered" evidence="1">
    <location>
        <begin position="1"/>
        <end position="106"/>
    </location>
</feature>
<evidence type="ECO:0000313" key="3">
    <source>
        <dbReference type="EMBL" id="MBB0228872.1"/>
    </source>
</evidence>
<feature type="compositionally biased region" description="Low complexity" evidence="1">
    <location>
        <begin position="1"/>
        <end position="17"/>
    </location>
</feature>
<dbReference type="AlphaFoldDB" id="A0A7W3T0X5"/>
<dbReference type="InterPro" id="IPR005543">
    <property type="entry name" value="PASTA_dom"/>
</dbReference>
<dbReference type="CDD" id="cd06577">
    <property type="entry name" value="PASTA_pknB"/>
    <property type="match status" value="1"/>
</dbReference>
<dbReference type="Gene3D" id="3.30.10.20">
    <property type="match status" value="1"/>
</dbReference>
<comment type="caution">
    <text evidence="3">The sequence shown here is derived from an EMBL/GenBank/DDBJ whole genome shotgun (WGS) entry which is preliminary data.</text>
</comment>
<dbReference type="Proteomes" id="UP000530234">
    <property type="component" value="Unassembled WGS sequence"/>
</dbReference>
<name>A0A7W3T0X5_9ACTN</name>
<keyword evidence="4" id="KW-1185">Reference proteome</keyword>
<sequence>MIGDTGESSSGGTEAGQSTGGNGGEGTGAGTEPGGSGGSGDPATGDTGGDAPAVGADRGTDTEPNGPTEREPRYKEGDETRTIDTNECVNAREHWDQEGENEGSVTMPDFYDKHFASVKECIQAAGWKYTDDEKVNEVLKGEGMVVNQSPKRHEAFNPETDEITLYISTGYEN</sequence>
<dbReference type="SMART" id="SM00740">
    <property type="entry name" value="PASTA"/>
    <property type="match status" value="1"/>
</dbReference>
<dbReference type="PROSITE" id="PS51178">
    <property type="entry name" value="PASTA"/>
    <property type="match status" value="1"/>
</dbReference>
<protein>
    <submittedName>
        <fullName evidence="3">PASTA domain-containing protein</fullName>
    </submittedName>
</protein>
<feature type="compositionally biased region" description="Basic and acidic residues" evidence="1">
    <location>
        <begin position="68"/>
        <end position="97"/>
    </location>
</feature>
<feature type="compositionally biased region" description="Gly residues" evidence="1">
    <location>
        <begin position="18"/>
        <end position="40"/>
    </location>
</feature>
<feature type="compositionally biased region" description="Low complexity" evidence="1">
    <location>
        <begin position="41"/>
        <end position="56"/>
    </location>
</feature>
<feature type="domain" description="PASTA" evidence="2">
    <location>
        <begin position="101"/>
        <end position="169"/>
    </location>
</feature>
<evidence type="ECO:0000313" key="4">
    <source>
        <dbReference type="Proteomes" id="UP000530234"/>
    </source>
</evidence>
<proteinExistence type="predicted"/>
<accession>A0A7W3T0X5</accession>
<reference evidence="4" key="1">
    <citation type="submission" date="2019-10" db="EMBL/GenBank/DDBJ databases">
        <title>Streptomyces sp. nov., a novel actinobacterium isolated from alkaline environment.</title>
        <authorList>
            <person name="Golinska P."/>
        </authorList>
    </citation>
    <scope>NUCLEOTIDE SEQUENCE [LARGE SCALE GENOMIC DNA]</scope>
    <source>
        <strain evidence="4">DSM 42108</strain>
    </source>
</reference>
<dbReference type="EMBL" id="VKHS01000060">
    <property type="protein sequence ID" value="MBB0228872.1"/>
    <property type="molecule type" value="Genomic_DNA"/>
</dbReference>
<evidence type="ECO:0000259" key="2">
    <source>
        <dbReference type="PROSITE" id="PS51178"/>
    </source>
</evidence>
<organism evidence="3 4">
    <name type="scientific">Streptomyces calidiresistens</name>
    <dbReference type="NCBI Taxonomy" id="1485586"/>
    <lineage>
        <taxon>Bacteria</taxon>
        <taxon>Bacillati</taxon>
        <taxon>Actinomycetota</taxon>
        <taxon>Actinomycetes</taxon>
        <taxon>Kitasatosporales</taxon>
        <taxon>Streptomycetaceae</taxon>
        <taxon>Streptomyces</taxon>
    </lineage>
</organism>
<gene>
    <name evidence="3" type="ORF">FOE67_04930</name>
</gene>
<evidence type="ECO:0000256" key="1">
    <source>
        <dbReference type="SAM" id="MobiDB-lite"/>
    </source>
</evidence>